<dbReference type="EC" id="3.1.3.1" evidence="1"/>
<evidence type="ECO:0000256" key="2">
    <source>
        <dbReference type="RuleBase" id="RU003946"/>
    </source>
</evidence>
<dbReference type="Pfam" id="PF00245">
    <property type="entry name" value="Alk_phosphatase"/>
    <property type="match status" value="1"/>
</dbReference>
<accession>A0ABQ8F9A1</accession>
<evidence type="ECO:0000313" key="4">
    <source>
        <dbReference type="EMBL" id="KAH6594408.1"/>
    </source>
</evidence>
<keyword evidence="5" id="KW-1185">Reference proteome</keyword>
<gene>
    <name evidence="4" type="ORF">BASA50_006655</name>
</gene>
<dbReference type="PANTHER" id="PTHR11596">
    <property type="entry name" value="ALKALINE PHOSPHATASE"/>
    <property type="match status" value="1"/>
</dbReference>
<proteinExistence type="inferred from homology"/>
<dbReference type="InterPro" id="IPR017850">
    <property type="entry name" value="Alkaline_phosphatase_core_sf"/>
</dbReference>
<dbReference type="Proteomes" id="UP001648503">
    <property type="component" value="Unassembled WGS sequence"/>
</dbReference>
<dbReference type="InterPro" id="IPR001952">
    <property type="entry name" value="Alkaline_phosphatase"/>
</dbReference>
<dbReference type="EMBL" id="JAFCIX010000335">
    <property type="protein sequence ID" value="KAH6594408.1"/>
    <property type="molecule type" value="Genomic_DNA"/>
</dbReference>
<feature type="signal peptide" evidence="3">
    <location>
        <begin position="1"/>
        <end position="19"/>
    </location>
</feature>
<dbReference type="PRINTS" id="PR00113">
    <property type="entry name" value="ALKPHPHTASE"/>
</dbReference>
<dbReference type="Gene3D" id="3.40.720.10">
    <property type="entry name" value="Alkaline Phosphatase, subunit A"/>
    <property type="match status" value="1"/>
</dbReference>
<dbReference type="SMART" id="SM00098">
    <property type="entry name" value="alkPPc"/>
    <property type="match status" value="1"/>
</dbReference>
<dbReference type="CDD" id="cd16012">
    <property type="entry name" value="ALP"/>
    <property type="match status" value="1"/>
</dbReference>
<sequence>MLIKALSAVLVSTLVAAVAQGPTPGQTNRYRAARPGSLLSLVPVDGAEFIPNQHFDISVELHNVGATATPDLSNLQATINGVPVAKFFGSSFAAAESWNFTYAVDGAARDSKKMTTVLATRLALRSVKITKPGDYVLSLKSGNQSVDATWTVRKVGKQKAKNLVLFIGDGMAPSMISAARYLSKPTNFGKFGSNFLEIEKLGTIGKIATNGIGSIITDSANSAAAYLTGQKGWASALNVYADTSADALDDPKVESLAEYIRGNRPDMCIGIVTTAAVYDATPASVYSHTRERREYAAMTEQLIRPFNHHNITWTPKPVAADVIFGGGGAYYCPKSNGTSCKSTTDYYSLYKSLGYSVVKNKDQLEAVSTSGPVLGIFAARHMDTWYDRTLHPENLKLNKESSPDGVGSATNQPGLELMTKKAIEVLSNSKRCSGGFFLMSEAASVDKAMHAMDYDRGLADLLELDRTVKATREWAQKNGNQTAIIATADHAQAFDVFGSVDTQYLNALPNDDTNLLGAGKDSGLQFQKHLAIGEYDGAGWVDLVTDKNGLPTKWNGRYRLASGKVDGLQSEENWQVREVPDRASNPLARQAVQPNDTLALALGLPVGTTVYQASTTEPHGIHKSNMNPSTNRQTVHSMQAVDLYCHGPWEWRLNCAKPMDNTELFFIMAEALGLGSEKC</sequence>
<organism evidence="4 5">
    <name type="scientific">Batrachochytrium salamandrivorans</name>
    <dbReference type="NCBI Taxonomy" id="1357716"/>
    <lineage>
        <taxon>Eukaryota</taxon>
        <taxon>Fungi</taxon>
        <taxon>Fungi incertae sedis</taxon>
        <taxon>Chytridiomycota</taxon>
        <taxon>Chytridiomycota incertae sedis</taxon>
        <taxon>Chytridiomycetes</taxon>
        <taxon>Rhizophydiales</taxon>
        <taxon>Rhizophydiales incertae sedis</taxon>
        <taxon>Batrachochytrium</taxon>
    </lineage>
</organism>
<dbReference type="PANTHER" id="PTHR11596:SF72">
    <property type="entry name" value="ALKALINE PHOSPHATASE"/>
    <property type="match status" value="1"/>
</dbReference>
<evidence type="ECO:0000256" key="3">
    <source>
        <dbReference type="SAM" id="SignalP"/>
    </source>
</evidence>
<feature type="chain" id="PRO_5045242015" description="alkaline phosphatase" evidence="3">
    <location>
        <begin position="20"/>
        <end position="679"/>
    </location>
</feature>
<evidence type="ECO:0000313" key="5">
    <source>
        <dbReference type="Proteomes" id="UP001648503"/>
    </source>
</evidence>
<keyword evidence="3" id="KW-0732">Signal</keyword>
<evidence type="ECO:0000256" key="1">
    <source>
        <dbReference type="ARBA" id="ARBA00012647"/>
    </source>
</evidence>
<reference evidence="4 5" key="1">
    <citation type="submission" date="2021-02" db="EMBL/GenBank/DDBJ databases">
        <title>Variation within the Batrachochytrium salamandrivorans European outbreak.</title>
        <authorList>
            <person name="Kelly M."/>
            <person name="Pasmans F."/>
            <person name="Shea T.P."/>
            <person name="Munoz J.F."/>
            <person name="Carranza S."/>
            <person name="Cuomo C.A."/>
            <person name="Martel A."/>
        </authorList>
    </citation>
    <scope>NUCLEOTIDE SEQUENCE [LARGE SCALE GENOMIC DNA]</scope>
    <source>
        <strain evidence="4 5">AMFP18/2</strain>
    </source>
</reference>
<dbReference type="SUPFAM" id="SSF53649">
    <property type="entry name" value="Alkaline phosphatase-like"/>
    <property type="match status" value="1"/>
</dbReference>
<comment type="caution">
    <text evidence="4">The sequence shown here is derived from an EMBL/GenBank/DDBJ whole genome shotgun (WGS) entry which is preliminary data.</text>
</comment>
<comment type="similarity">
    <text evidence="2">Belongs to the alkaline phosphatase family.</text>
</comment>
<name>A0ABQ8F9A1_9FUNG</name>
<protein>
    <recommendedName>
        <fullName evidence="1">alkaline phosphatase</fullName>
        <ecNumber evidence="1">3.1.3.1</ecNumber>
    </recommendedName>
</protein>